<sequence>MILLIIVVLLFSSIKPLRAVPIDNNLTGEPVVNCGSDSISLDLVTSKEFSGKIFVKGYSQDAECMRLGGNGKAERFEIKFDHCGMRRSRELNGVSISTTVIISFHPIFITKVDRAYRVNCFYMEATKTIGQQLDVSMLTTRSITQQTQMPVCKYEILSGGPSGTPVRYARIGDHVYHKWSCVAESPDIYCMRVHTCTVYDGQGGEPVLVLDKNGCEVDRFVLQNLEYTNDLMAGQEAHVFKFADRPALYFNCQIALTVKDHQYGCDIAQPSCEQPTIGREAVAVTPLPSVATKNTNHEYAQRPLPTAHFETILNQTNPAYGKFESGYTQLTQKPFEQTQVYPSVQENIYDDILTSTKKNVATTRGPPGYSPPPHYTDNVDYQEFSDTPNAPHYDDSEASTRPYNKKVVVRRDTQSAPEARKIADFDLPEQSFLVFGIEDGPLSETNGALSEFSSITSNDCITIGRVMVTVGIVLLMCAGLLAFSVVIIRRQRVLLNKRFLKC</sequence>
<evidence type="ECO:0000256" key="7">
    <source>
        <dbReference type="ARBA" id="ARBA00023136"/>
    </source>
</evidence>
<reference evidence="12" key="1">
    <citation type="submission" date="2023-06" db="EMBL/GenBank/DDBJ databases">
        <title>Genomic analysis of the entomopathogenic nematode Steinernema hermaphroditum.</title>
        <authorList>
            <person name="Schwarz E.M."/>
            <person name="Heppert J.K."/>
            <person name="Baniya A."/>
            <person name="Schwartz H.T."/>
            <person name="Tan C.-H."/>
            <person name="Antoshechkin I."/>
            <person name="Sternberg P.W."/>
            <person name="Goodrich-Blair H."/>
            <person name="Dillman A.R."/>
        </authorList>
    </citation>
    <scope>NUCLEOTIDE SEQUENCE</scope>
    <source>
        <strain evidence="12">PS9179</strain>
        <tissue evidence="12">Whole animal</tissue>
    </source>
</reference>
<evidence type="ECO:0000256" key="5">
    <source>
        <dbReference type="ARBA" id="ARBA00022729"/>
    </source>
</evidence>
<keyword evidence="5 10" id="KW-0732">Signal</keyword>
<dbReference type="SMART" id="SM00241">
    <property type="entry name" value="ZP"/>
    <property type="match status" value="1"/>
</dbReference>
<dbReference type="PANTHER" id="PTHR22907">
    <property type="entry name" value="GH04558P"/>
    <property type="match status" value="1"/>
</dbReference>
<keyword evidence="4 9" id="KW-0812">Transmembrane</keyword>
<dbReference type="PROSITE" id="PS51034">
    <property type="entry name" value="ZP_2"/>
    <property type="match status" value="1"/>
</dbReference>
<keyword evidence="2" id="KW-0193">Cuticle</keyword>
<organism evidence="12 13">
    <name type="scientific">Steinernema hermaphroditum</name>
    <dbReference type="NCBI Taxonomy" id="289476"/>
    <lineage>
        <taxon>Eukaryota</taxon>
        <taxon>Metazoa</taxon>
        <taxon>Ecdysozoa</taxon>
        <taxon>Nematoda</taxon>
        <taxon>Chromadorea</taxon>
        <taxon>Rhabditida</taxon>
        <taxon>Tylenchina</taxon>
        <taxon>Panagrolaimomorpha</taxon>
        <taxon>Strongyloidoidea</taxon>
        <taxon>Steinernematidae</taxon>
        <taxon>Steinernema</taxon>
    </lineage>
</organism>
<comment type="caution">
    <text evidence="12">The sequence shown here is derived from an EMBL/GenBank/DDBJ whole genome shotgun (WGS) entry which is preliminary data.</text>
</comment>
<comment type="subcellular location">
    <subcellularLocation>
        <location evidence="1">Cell membrane</location>
        <topology evidence="1">Single-pass type I membrane protein</topology>
    </subcellularLocation>
</comment>
<evidence type="ECO:0000256" key="6">
    <source>
        <dbReference type="ARBA" id="ARBA00022989"/>
    </source>
</evidence>
<feature type="chain" id="PRO_5041269448" description="ZP domain-containing protein" evidence="10">
    <location>
        <begin position="20"/>
        <end position="502"/>
    </location>
</feature>
<dbReference type="GO" id="GO:0042302">
    <property type="term" value="F:structural constituent of cuticle"/>
    <property type="evidence" value="ECO:0007669"/>
    <property type="project" value="UniProtKB-KW"/>
</dbReference>
<dbReference type="Pfam" id="PF25301">
    <property type="entry name" value="CUT_C"/>
    <property type="match status" value="1"/>
</dbReference>
<keyword evidence="3" id="KW-1003">Cell membrane</keyword>
<evidence type="ECO:0000259" key="11">
    <source>
        <dbReference type="PROSITE" id="PS51034"/>
    </source>
</evidence>
<proteinExistence type="predicted"/>
<dbReference type="Proteomes" id="UP001175271">
    <property type="component" value="Unassembled WGS sequence"/>
</dbReference>
<evidence type="ECO:0000313" key="12">
    <source>
        <dbReference type="EMBL" id="KAK0395495.1"/>
    </source>
</evidence>
<evidence type="ECO:0000256" key="4">
    <source>
        <dbReference type="ARBA" id="ARBA00022692"/>
    </source>
</evidence>
<feature type="signal peptide" evidence="10">
    <location>
        <begin position="1"/>
        <end position="19"/>
    </location>
</feature>
<dbReference type="InterPro" id="IPR056953">
    <property type="entry name" value="CUT_N"/>
</dbReference>
<evidence type="ECO:0000256" key="1">
    <source>
        <dbReference type="ARBA" id="ARBA00004251"/>
    </source>
</evidence>
<keyword evidence="7 9" id="KW-0472">Membrane</keyword>
<dbReference type="Pfam" id="PF25057">
    <property type="entry name" value="CUT_N"/>
    <property type="match status" value="1"/>
</dbReference>
<dbReference type="InterPro" id="IPR051962">
    <property type="entry name" value="Cuticlin"/>
</dbReference>
<accession>A0AA39LFR4</accession>
<dbReference type="GO" id="GO:0005886">
    <property type="term" value="C:plasma membrane"/>
    <property type="evidence" value="ECO:0007669"/>
    <property type="project" value="UniProtKB-SubCell"/>
</dbReference>
<keyword evidence="13" id="KW-1185">Reference proteome</keyword>
<evidence type="ECO:0000256" key="9">
    <source>
        <dbReference type="SAM" id="Phobius"/>
    </source>
</evidence>
<evidence type="ECO:0000313" key="13">
    <source>
        <dbReference type="Proteomes" id="UP001175271"/>
    </source>
</evidence>
<dbReference type="AlphaFoldDB" id="A0AA39LFR4"/>
<name>A0AA39LFR4_9BILA</name>
<keyword evidence="6 9" id="KW-1133">Transmembrane helix</keyword>
<dbReference type="InterPro" id="IPR057475">
    <property type="entry name" value="CUT_C"/>
</dbReference>
<feature type="domain" description="ZP" evidence="11">
    <location>
        <begin position="33"/>
        <end position="272"/>
    </location>
</feature>
<evidence type="ECO:0000256" key="8">
    <source>
        <dbReference type="SAM" id="MobiDB-lite"/>
    </source>
</evidence>
<evidence type="ECO:0000256" key="2">
    <source>
        <dbReference type="ARBA" id="ARBA00022460"/>
    </source>
</evidence>
<protein>
    <recommendedName>
        <fullName evidence="11">ZP domain-containing protein</fullName>
    </recommendedName>
</protein>
<dbReference type="EMBL" id="JAUCMV010000005">
    <property type="protein sequence ID" value="KAK0395495.1"/>
    <property type="molecule type" value="Genomic_DNA"/>
</dbReference>
<gene>
    <name evidence="12" type="ORF">QR680_001307</name>
</gene>
<dbReference type="InterPro" id="IPR001507">
    <property type="entry name" value="ZP_dom"/>
</dbReference>
<evidence type="ECO:0000256" key="3">
    <source>
        <dbReference type="ARBA" id="ARBA00022475"/>
    </source>
</evidence>
<feature type="region of interest" description="Disordered" evidence="8">
    <location>
        <begin position="359"/>
        <end position="399"/>
    </location>
</feature>
<evidence type="ECO:0000256" key="10">
    <source>
        <dbReference type="SAM" id="SignalP"/>
    </source>
</evidence>
<dbReference type="PANTHER" id="PTHR22907:SF57">
    <property type="entry name" value="CUTICLIN-4"/>
    <property type="match status" value="1"/>
</dbReference>
<feature type="transmembrane region" description="Helical" evidence="9">
    <location>
        <begin position="466"/>
        <end position="488"/>
    </location>
</feature>